<dbReference type="InterPro" id="IPR050169">
    <property type="entry name" value="Krueppel_C2H2_ZnF"/>
</dbReference>
<dbReference type="PANTHER" id="PTHR23232">
    <property type="entry name" value="KRAB DOMAIN C2H2 ZINC FINGER"/>
    <property type="match status" value="1"/>
</dbReference>
<dbReference type="SUPFAM" id="SSF109640">
    <property type="entry name" value="KRAB domain (Kruppel-associated box)"/>
    <property type="match status" value="1"/>
</dbReference>
<reference evidence="2 3" key="1">
    <citation type="journal article" date="2020" name="Nature">
        <title>Six reference-quality genomes reveal evolution of bat adaptations.</title>
        <authorList>
            <person name="Jebb D."/>
            <person name="Huang Z."/>
            <person name="Pippel M."/>
            <person name="Hughes G.M."/>
            <person name="Lavrichenko K."/>
            <person name="Devanna P."/>
            <person name="Winkler S."/>
            <person name="Jermiin L.S."/>
            <person name="Skirmuntt E.C."/>
            <person name="Katzourakis A."/>
            <person name="Burkitt-Gray L."/>
            <person name="Ray D.A."/>
            <person name="Sullivan K.A.M."/>
            <person name="Roscito J.G."/>
            <person name="Kirilenko B.M."/>
            <person name="Davalos L.M."/>
            <person name="Corthals A.P."/>
            <person name="Power M.L."/>
            <person name="Jones G."/>
            <person name="Ransome R.D."/>
            <person name="Dechmann D.K.N."/>
            <person name="Locatelli A.G."/>
            <person name="Puechmaille S.J."/>
            <person name="Fedrigo O."/>
            <person name="Jarvis E.D."/>
            <person name="Hiller M."/>
            <person name="Vernes S.C."/>
            <person name="Myers E.W."/>
            <person name="Teeling E.C."/>
        </authorList>
    </citation>
    <scope>NUCLEOTIDE SEQUENCE [LARGE SCALE GENOMIC DNA]</scope>
    <source>
        <strain evidence="2">MMyoMyo1</strain>
        <tissue evidence="2">Flight muscle</tissue>
    </source>
</reference>
<dbReference type="InterPro" id="IPR036051">
    <property type="entry name" value="KRAB_dom_sf"/>
</dbReference>
<organism evidence="2 3">
    <name type="scientific">Myotis myotis</name>
    <name type="common">Greater mouse-eared bat</name>
    <name type="synonym">Vespertilio myotis</name>
    <dbReference type="NCBI Taxonomy" id="51298"/>
    <lineage>
        <taxon>Eukaryota</taxon>
        <taxon>Metazoa</taxon>
        <taxon>Chordata</taxon>
        <taxon>Craniata</taxon>
        <taxon>Vertebrata</taxon>
        <taxon>Euteleostomi</taxon>
        <taxon>Mammalia</taxon>
        <taxon>Eutheria</taxon>
        <taxon>Laurasiatheria</taxon>
        <taxon>Chiroptera</taxon>
        <taxon>Yangochiroptera</taxon>
        <taxon>Vespertilionidae</taxon>
        <taxon>Myotis</taxon>
    </lineage>
</organism>
<proteinExistence type="predicted"/>
<evidence type="ECO:0000259" key="1">
    <source>
        <dbReference type="PROSITE" id="PS50805"/>
    </source>
</evidence>
<dbReference type="Pfam" id="PF01352">
    <property type="entry name" value="KRAB"/>
    <property type="match status" value="1"/>
</dbReference>
<gene>
    <name evidence="2" type="ORF">mMyoMyo1_020918</name>
</gene>
<dbReference type="Proteomes" id="UP000527355">
    <property type="component" value="Unassembled WGS sequence"/>
</dbReference>
<name>A0A7J7XLP4_MYOMY</name>
<sequence>MGAGLLTSWSQDLVTFEEVAVDFSQEEWALLNSAQKILYRDVMMENFRNLASVVSGWATQLKSKHSIAMQNVPEEKTSNGIKMEINQKDGSHRLLIIQQGNTIVFGCTNPGLLVSGLHVT</sequence>
<feature type="domain" description="KRAB" evidence="1">
    <location>
        <begin position="14"/>
        <end position="88"/>
    </location>
</feature>
<comment type="caution">
    <text evidence="2">The sequence shown here is derived from an EMBL/GenBank/DDBJ whole genome shotgun (WGS) entry which is preliminary data.</text>
</comment>
<dbReference type="InterPro" id="IPR001909">
    <property type="entry name" value="KRAB"/>
</dbReference>
<dbReference type="PANTHER" id="PTHR23232:SF142">
    <property type="entry name" value="GASTRULA ZINC FINGER PROTEIN XLCGF57.1-LIKE-RELATED"/>
    <property type="match status" value="1"/>
</dbReference>
<dbReference type="GO" id="GO:0006355">
    <property type="term" value="P:regulation of DNA-templated transcription"/>
    <property type="evidence" value="ECO:0007669"/>
    <property type="project" value="InterPro"/>
</dbReference>
<evidence type="ECO:0000313" key="3">
    <source>
        <dbReference type="Proteomes" id="UP000527355"/>
    </source>
</evidence>
<dbReference type="PROSITE" id="PS50805">
    <property type="entry name" value="KRAB"/>
    <property type="match status" value="1"/>
</dbReference>
<evidence type="ECO:0000313" key="2">
    <source>
        <dbReference type="EMBL" id="KAF6350615.1"/>
    </source>
</evidence>
<accession>A0A7J7XLP4</accession>
<dbReference type="AlphaFoldDB" id="A0A7J7XLP4"/>
<dbReference type="SMART" id="SM00349">
    <property type="entry name" value="KRAB"/>
    <property type="match status" value="1"/>
</dbReference>
<keyword evidence="3" id="KW-1185">Reference proteome</keyword>
<dbReference type="Gene3D" id="6.10.140.140">
    <property type="match status" value="1"/>
</dbReference>
<dbReference type="EMBL" id="JABWUV010000006">
    <property type="protein sequence ID" value="KAF6350615.1"/>
    <property type="molecule type" value="Genomic_DNA"/>
</dbReference>
<protein>
    <submittedName>
        <fullName evidence="2">Zinc finger protein 177</fullName>
    </submittedName>
</protein>
<dbReference type="CDD" id="cd07765">
    <property type="entry name" value="KRAB_A-box"/>
    <property type="match status" value="1"/>
</dbReference>